<evidence type="ECO:0000256" key="1">
    <source>
        <dbReference type="ARBA" id="ARBA00023002"/>
    </source>
</evidence>
<accession>A0A150SF45</accession>
<comment type="caution">
    <text evidence="4">The sequence shown here is derived from an EMBL/GenBank/DDBJ whole genome shotgun (WGS) entry which is preliminary data.</text>
</comment>
<evidence type="ECO:0000313" key="5">
    <source>
        <dbReference type="Proteomes" id="UP000075515"/>
    </source>
</evidence>
<keyword evidence="2" id="KW-1133">Transmembrane helix</keyword>
<protein>
    <recommendedName>
        <fullName evidence="3">N-acetyltransferase domain-containing protein</fullName>
    </recommendedName>
</protein>
<evidence type="ECO:0000259" key="3">
    <source>
        <dbReference type="PROSITE" id="PS51186"/>
    </source>
</evidence>
<dbReference type="GO" id="GO:0016747">
    <property type="term" value="F:acyltransferase activity, transferring groups other than amino-acyl groups"/>
    <property type="evidence" value="ECO:0007669"/>
    <property type="project" value="InterPro"/>
</dbReference>
<dbReference type="GO" id="GO:0005737">
    <property type="term" value="C:cytoplasm"/>
    <property type="evidence" value="ECO:0007669"/>
    <property type="project" value="TreeGrafter"/>
</dbReference>
<keyword evidence="2" id="KW-0812">Transmembrane</keyword>
<dbReference type="Pfam" id="PF00583">
    <property type="entry name" value="Acetyltransf_1"/>
    <property type="match status" value="1"/>
</dbReference>
<keyword evidence="2" id="KW-0472">Membrane</keyword>
<dbReference type="SUPFAM" id="SSF55729">
    <property type="entry name" value="Acyl-CoA N-acyltransferases (Nat)"/>
    <property type="match status" value="1"/>
</dbReference>
<dbReference type="EMBL" id="JEMC01002069">
    <property type="protein sequence ID" value="KYF91092.1"/>
    <property type="molecule type" value="Genomic_DNA"/>
</dbReference>
<dbReference type="InterPro" id="IPR000182">
    <property type="entry name" value="GNAT_dom"/>
</dbReference>
<dbReference type="Gene3D" id="3.50.50.60">
    <property type="entry name" value="FAD/NAD(P)-binding domain"/>
    <property type="match status" value="1"/>
</dbReference>
<dbReference type="Proteomes" id="UP000075515">
    <property type="component" value="Unassembled WGS sequence"/>
</dbReference>
<dbReference type="Gene3D" id="3.30.9.10">
    <property type="entry name" value="D-Amino Acid Oxidase, subunit A, domain 2"/>
    <property type="match status" value="1"/>
</dbReference>
<reference evidence="4 5" key="1">
    <citation type="submission" date="2014-02" db="EMBL/GenBank/DDBJ databases">
        <title>The small core and large imbalanced accessory genome model reveals a collaborative survival strategy of Sorangium cellulosum strains in nature.</title>
        <authorList>
            <person name="Han K."/>
            <person name="Peng R."/>
            <person name="Blom J."/>
            <person name="Li Y.-Z."/>
        </authorList>
    </citation>
    <scope>NUCLEOTIDE SEQUENCE [LARGE SCALE GENOMIC DNA]</scope>
    <source>
        <strain evidence="4 5">So0149</strain>
    </source>
</reference>
<feature type="domain" description="N-acetyltransferase" evidence="3">
    <location>
        <begin position="388"/>
        <end position="545"/>
    </location>
</feature>
<proteinExistence type="predicted"/>
<gene>
    <name evidence="4" type="ORF">BE18_04630</name>
</gene>
<sequence>MAVMAKPREPFDLAVVGAGIVGAMVALLARRRHPEWRIVLADRSLAGHGATRYSAFLDVPLAPTPGKRALTERSRVLYDELRRELPSLPLRELPAVFVSSEGRAPRLAGEIVADRESPLRPLDAALAASLAPDGFRLPTGSVALGGVRAVRADDTLVRTLVDELRARPSTVCVEGVEVASVVGDGGGRQLLTTHDGRTWSARRTALCLGPWLGSSQPRIAGLPRKWRVKKVAALHVPIAPRSGSAVVYLADEEAFFLPQPEQRRFLFSFRSDQWDCEPDAAPLRIDPRDWSCARAIMKRYMDVVDMDLGGVVYCDAYGADAVPSVEPLDGVPGAFAVGGGAGSGFRLAPALAERALQALEELRAGGVGPEPGLRGEAAVLGREEADMFDVVADPAIADDAVTSLFDAVYVKGGYTAPAIAERLFSPASVRSRGTTLAAIGRQSGALLGAVIVVPPGNHGRQISVDGEAELHLLAVRPDARRRGVGRALVRDALRFAEARGWRRVVLSTQRQMTEAQALYAAAGFQRRPERDWTRWGSHYLAYDIELTSS</sequence>
<dbReference type="PANTHER" id="PTHR13847:SF287">
    <property type="entry name" value="FAD-DEPENDENT OXIDOREDUCTASE DOMAIN-CONTAINING PROTEIN 1"/>
    <property type="match status" value="1"/>
</dbReference>
<dbReference type="CDD" id="cd04301">
    <property type="entry name" value="NAT_SF"/>
    <property type="match status" value="1"/>
</dbReference>
<dbReference type="Pfam" id="PF01266">
    <property type="entry name" value="DAO"/>
    <property type="match status" value="1"/>
</dbReference>
<evidence type="ECO:0000313" key="4">
    <source>
        <dbReference type="EMBL" id="KYF91092.1"/>
    </source>
</evidence>
<dbReference type="PANTHER" id="PTHR13847">
    <property type="entry name" value="SARCOSINE DEHYDROGENASE-RELATED"/>
    <property type="match status" value="1"/>
</dbReference>
<dbReference type="InterPro" id="IPR006076">
    <property type="entry name" value="FAD-dep_OxRdtase"/>
</dbReference>
<dbReference type="AlphaFoldDB" id="A0A150SF45"/>
<dbReference type="InterPro" id="IPR016181">
    <property type="entry name" value="Acyl_CoA_acyltransferase"/>
</dbReference>
<keyword evidence="1" id="KW-0560">Oxidoreductase</keyword>
<dbReference type="PROSITE" id="PS51186">
    <property type="entry name" value="GNAT"/>
    <property type="match status" value="1"/>
</dbReference>
<evidence type="ECO:0000256" key="2">
    <source>
        <dbReference type="SAM" id="Phobius"/>
    </source>
</evidence>
<dbReference type="GO" id="GO:0016491">
    <property type="term" value="F:oxidoreductase activity"/>
    <property type="evidence" value="ECO:0007669"/>
    <property type="project" value="UniProtKB-KW"/>
</dbReference>
<dbReference type="SUPFAM" id="SSF51905">
    <property type="entry name" value="FAD/NAD(P)-binding domain"/>
    <property type="match status" value="1"/>
</dbReference>
<dbReference type="InterPro" id="IPR036188">
    <property type="entry name" value="FAD/NAD-bd_sf"/>
</dbReference>
<organism evidence="4 5">
    <name type="scientific">Sorangium cellulosum</name>
    <name type="common">Polyangium cellulosum</name>
    <dbReference type="NCBI Taxonomy" id="56"/>
    <lineage>
        <taxon>Bacteria</taxon>
        <taxon>Pseudomonadati</taxon>
        <taxon>Myxococcota</taxon>
        <taxon>Polyangia</taxon>
        <taxon>Polyangiales</taxon>
        <taxon>Polyangiaceae</taxon>
        <taxon>Sorangium</taxon>
    </lineage>
</organism>
<dbReference type="Gene3D" id="3.40.630.30">
    <property type="match status" value="1"/>
</dbReference>
<name>A0A150SF45_SORCE</name>
<feature type="transmembrane region" description="Helical" evidence="2">
    <location>
        <begin position="12"/>
        <end position="29"/>
    </location>
</feature>